<gene>
    <name evidence="2" type="ORF">EV674_11453</name>
</gene>
<feature type="signal peptide" evidence="1">
    <location>
        <begin position="1"/>
        <end position="18"/>
    </location>
</feature>
<keyword evidence="1" id="KW-0732">Signal</keyword>
<dbReference type="RefSeq" id="WP_119013978.1">
    <property type="nucleotide sequence ID" value="NZ_QXNC01000025.1"/>
</dbReference>
<evidence type="ECO:0000313" key="2">
    <source>
        <dbReference type="EMBL" id="TCP17098.1"/>
    </source>
</evidence>
<reference evidence="2 3" key="1">
    <citation type="submission" date="2019-03" db="EMBL/GenBank/DDBJ databases">
        <title>Genomic Encyclopedia of Type Strains, Phase IV (KMG-IV): sequencing the most valuable type-strain genomes for metagenomic binning, comparative biology and taxonomic classification.</title>
        <authorList>
            <person name="Goeker M."/>
        </authorList>
    </citation>
    <scope>NUCLEOTIDE SEQUENCE [LARGE SCALE GENOMIC DNA]</scope>
    <source>
        <strain evidence="2 3">DSM 1837</strain>
    </source>
</reference>
<sequence>MSAVVHGARLLLATGVLALVAACAPLGNAHPEYPVGRARLVLAPGQWVDLGHSEESLPLLPELGATVPLQTRIVGLRGPGQEWLAVLRIQTNSTNFPPHNPTLWTGSCPAQQGVWVEDATAASPVRIDCLRFKRWANNRDDWLGKNHPDWAQWLGMHQVQLTRPASYISYRYATEGGAYVAVTALVDQRLLIPKTRSNDEFLRSGQPAQDWMGQLRTAVQQSVGMLDGHLAVPAFPLAVSP</sequence>
<evidence type="ECO:0000256" key="1">
    <source>
        <dbReference type="SAM" id="SignalP"/>
    </source>
</evidence>
<dbReference type="AlphaFoldDB" id="A0A4R2N870"/>
<name>A0A4R2N870_9BURK</name>
<organism evidence="2 3">
    <name type="scientific">Simplicispira metamorpha</name>
    <dbReference type="NCBI Taxonomy" id="80881"/>
    <lineage>
        <taxon>Bacteria</taxon>
        <taxon>Pseudomonadati</taxon>
        <taxon>Pseudomonadota</taxon>
        <taxon>Betaproteobacteria</taxon>
        <taxon>Burkholderiales</taxon>
        <taxon>Comamonadaceae</taxon>
        <taxon>Simplicispira</taxon>
    </lineage>
</organism>
<accession>A0A4R2N870</accession>
<keyword evidence="3" id="KW-1185">Reference proteome</keyword>
<dbReference type="OrthoDB" id="8808684at2"/>
<evidence type="ECO:0000313" key="3">
    <source>
        <dbReference type="Proteomes" id="UP000295182"/>
    </source>
</evidence>
<dbReference type="Proteomes" id="UP000295182">
    <property type="component" value="Unassembled WGS sequence"/>
</dbReference>
<proteinExistence type="predicted"/>
<protein>
    <submittedName>
        <fullName evidence="2">Uncharacterized protein</fullName>
    </submittedName>
</protein>
<dbReference type="EMBL" id="SLXH01000014">
    <property type="protein sequence ID" value="TCP17098.1"/>
    <property type="molecule type" value="Genomic_DNA"/>
</dbReference>
<feature type="chain" id="PRO_5020262212" evidence="1">
    <location>
        <begin position="19"/>
        <end position="241"/>
    </location>
</feature>
<comment type="caution">
    <text evidence="2">The sequence shown here is derived from an EMBL/GenBank/DDBJ whole genome shotgun (WGS) entry which is preliminary data.</text>
</comment>